<evidence type="ECO:0000256" key="1">
    <source>
        <dbReference type="SAM" id="Coils"/>
    </source>
</evidence>
<keyword evidence="3" id="KW-0472">Membrane</keyword>
<keyword evidence="6" id="KW-1185">Reference proteome</keyword>
<dbReference type="InterPro" id="IPR004827">
    <property type="entry name" value="bZIP"/>
</dbReference>
<dbReference type="eggNOG" id="ENOG502SZ4X">
    <property type="taxonomic scope" value="Eukaryota"/>
</dbReference>
<sequence>MSNQQDILNNNCESEEVFSKSDDFNHFGDQDFSNLNREDYPPQFYAQRISQEGDQAINDFIRGDIGYDQNQFLTQYNYSDQYNNNYAASEVNPDNQKNILSGQNNTIQQNQQYVQAQQFVPQNNKNSSYTASTCDYMSSDYCNQSQSESSHSNYQANSFRPTNSLPQNQKNQYYQFNSNSHQSQHQNATNINQVNYGSSPEHFSENSTQGHTPYYVTEYNSNQNSNGIDDEDAEQEEGIDKNSLNQTGLKIKKNIAKKKYEPLYDNNQVYRYEDDPLEYKKARKRIQNRQSARKVRSIKKNQTENLEMNVDQLKQENQDLKVQVANLSAQNKRLLDEVEYFRRMYGNIIQNYHQENNNSNEINGNEDKNGQEYTTKIIRNNRNHEGMLPTTRERINVKTPYGQNQQLFILVVISCILVMSYSSTSYENQIQSKVNAFLSISEIKNITKTVQLESEIKQIVQDTVFYDSWKIIGWTLAIIAYLTYATLTIYKNFKSKFYFNKNKQKDN</sequence>
<dbReference type="HOGENOM" id="CLU_541339_0_0_1"/>
<proteinExistence type="predicted"/>
<dbReference type="CDD" id="cd14686">
    <property type="entry name" value="bZIP"/>
    <property type="match status" value="1"/>
</dbReference>
<reference evidence="6" key="1">
    <citation type="journal article" date="2006" name="PLoS Biol.">
        <title>Macronuclear genome sequence of the ciliate Tetrahymena thermophila, a model eukaryote.</title>
        <authorList>
            <person name="Eisen J.A."/>
            <person name="Coyne R.S."/>
            <person name="Wu M."/>
            <person name="Wu D."/>
            <person name="Thiagarajan M."/>
            <person name="Wortman J.R."/>
            <person name="Badger J.H."/>
            <person name="Ren Q."/>
            <person name="Amedeo P."/>
            <person name="Jones K.M."/>
            <person name="Tallon L.J."/>
            <person name="Delcher A.L."/>
            <person name="Salzberg S.L."/>
            <person name="Silva J.C."/>
            <person name="Haas B.J."/>
            <person name="Majoros W.H."/>
            <person name="Farzad M."/>
            <person name="Carlton J.M."/>
            <person name="Smith R.K. Jr."/>
            <person name="Garg J."/>
            <person name="Pearlman R.E."/>
            <person name="Karrer K.M."/>
            <person name="Sun L."/>
            <person name="Manning G."/>
            <person name="Elde N.C."/>
            <person name="Turkewitz A.P."/>
            <person name="Asai D.J."/>
            <person name="Wilkes D.E."/>
            <person name="Wang Y."/>
            <person name="Cai H."/>
            <person name="Collins K."/>
            <person name="Stewart B.A."/>
            <person name="Lee S.R."/>
            <person name="Wilamowska K."/>
            <person name="Weinberg Z."/>
            <person name="Ruzzo W.L."/>
            <person name="Wloga D."/>
            <person name="Gaertig J."/>
            <person name="Frankel J."/>
            <person name="Tsao C.-C."/>
            <person name="Gorovsky M.A."/>
            <person name="Keeling P.J."/>
            <person name="Waller R.F."/>
            <person name="Patron N.J."/>
            <person name="Cherry J.M."/>
            <person name="Stover N.A."/>
            <person name="Krieger C.J."/>
            <person name="del Toro C."/>
            <person name="Ryder H.F."/>
            <person name="Williamson S.C."/>
            <person name="Barbeau R.A."/>
            <person name="Hamilton E.P."/>
            <person name="Orias E."/>
        </authorList>
    </citation>
    <scope>NUCLEOTIDE SEQUENCE [LARGE SCALE GENOMIC DNA]</scope>
    <source>
        <strain evidence="6">SB210</strain>
    </source>
</reference>
<dbReference type="Pfam" id="PF00170">
    <property type="entry name" value="bZIP_1"/>
    <property type="match status" value="1"/>
</dbReference>
<feature type="compositionally biased region" description="Polar residues" evidence="2">
    <location>
        <begin position="218"/>
        <end position="227"/>
    </location>
</feature>
<dbReference type="OrthoDB" id="313543at2759"/>
<feature type="coiled-coil region" evidence="1">
    <location>
        <begin position="296"/>
        <end position="337"/>
    </location>
</feature>
<keyword evidence="3" id="KW-1133">Transmembrane helix</keyword>
<evidence type="ECO:0000256" key="3">
    <source>
        <dbReference type="SAM" id="Phobius"/>
    </source>
</evidence>
<gene>
    <name evidence="5" type="ORF">TTHERM_00245720</name>
</gene>
<dbReference type="AlphaFoldDB" id="Q245S7"/>
<dbReference type="SMART" id="SM00338">
    <property type="entry name" value="BRLZ"/>
    <property type="match status" value="1"/>
</dbReference>
<evidence type="ECO:0000313" key="6">
    <source>
        <dbReference type="Proteomes" id="UP000009168"/>
    </source>
</evidence>
<dbReference type="Proteomes" id="UP000009168">
    <property type="component" value="Unassembled WGS sequence"/>
</dbReference>
<dbReference type="GO" id="GO:0003700">
    <property type="term" value="F:DNA-binding transcription factor activity"/>
    <property type="evidence" value="ECO:0007669"/>
    <property type="project" value="InterPro"/>
</dbReference>
<feature type="compositionally biased region" description="Acidic residues" evidence="2">
    <location>
        <begin position="228"/>
        <end position="237"/>
    </location>
</feature>
<dbReference type="RefSeq" id="XP_001023801.2">
    <property type="nucleotide sequence ID" value="XM_001023801.2"/>
</dbReference>
<accession>Q245S7</accession>
<dbReference type="Gene3D" id="1.20.5.170">
    <property type="match status" value="1"/>
</dbReference>
<feature type="transmembrane region" description="Helical" evidence="3">
    <location>
        <begin position="407"/>
        <end position="424"/>
    </location>
</feature>
<evidence type="ECO:0000259" key="4">
    <source>
        <dbReference type="PROSITE" id="PS50217"/>
    </source>
</evidence>
<protein>
    <submittedName>
        <fullName evidence="5">BZIP transcription factor</fullName>
    </submittedName>
</protein>
<keyword evidence="3" id="KW-0812">Transmembrane</keyword>
<name>Q245S7_TETTS</name>
<dbReference type="PROSITE" id="PS50217">
    <property type="entry name" value="BZIP"/>
    <property type="match status" value="1"/>
</dbReference>
<dbReference type="EMBL" id="GG662474">
    <property type="protein sequence ID" value="EAS03556.2"/>
    <property type="molecule type" value="Genomic_DNA"/>
</dbReference>
<dbReference type="SUPFAM" id="SSF57959">
    <property type="entry name" value="Leucine zipper domain"/>
    <property type="match status" value="1"/>
</dbReference>
<dbReference type="InParanoid" id="Q245S7"/>
<organism evidence="5 6">
    <name type="scientific">Tetrahymena thermophila (strain SB210)</name>
    <dbReference type="NCBI Taxonomy" id="312017"/>
    <lineage>
        <taxon>Eukaryota</taxon>
        <taxon>Sar</taxon>
        <taxon>Alveolata</taxon>
        <taxon>Ciliophora</taxon>
        <taxon>Intramacronucleata</taxon>
        <taxon>Oligohymenophorea</taxon>
        <taxon>Hymenostomatida</taxon>
        <taxon>Tetrahymenina</taxon>
        <taxon>Tetrahymenidae</taxon>
        <taxon>Tetrahymena</taxon>
    </lineage>
</organism>
<evidence type="ECO:0000256" key="2">
    <source>
        <dbReference type="SAM" id="MobiDB-lite"/>
    </source>
</evidence>
<dbReference type="GeneID" id="7841496"/>
<dbReference type="InterPro" id="IPR046347">
    <property type="entry name" value="bZIP_sf"/>
</dbReference>
<feature type="transmembrane region" description="Helical" evidence="3">
    <location>
        <begin position="471"/>
        <end position="490"/>
    </location>
</feature>
<dbReference type="KEGG" id="tet:TTHERM_00245720"/>
<keyword evidence="1" id="KW-0175">Coiled coil</keyword>
<feature type="region of interest" description="Disordered" evidence="2">
    <location>
        <begin position="141"/>
        <end position="169"/>
    </location>
</feature>
<feature type="region of interest" description="Disordered" evidence="2">
    <location>
        <begin position="192"/>
        <end position="241"/>
    </location>
</feature>
<feature type="domain" description="BZIP" evidence="4">
    <location>
        <begin position="278"/>
        <end position="341"/>
    </location>
</feature>
<evidence type="ECO:0000313" key="5">
    <source>
        <dbReference type="EMBL" id="EAS03556.2"/>
    </source>
</evidence>